<reference evidence="2 3" key="1">
    <citation type="journal article" date="2014" name="Genome Announc.">
        <title>Draft Genome Sequence of Streptomyces fradiae ATCC 19609, a Strain Highly Sensitive to Antibiotics.</title>
        <authorList>
            <person name="Bekker O.B."/>
            <person name="Klimina K.M."/>
            <person name="Vatlin A.A."/>
            <person name="Zakharevich N.V."/>
            <person name="Kasianov A.S."/>
            <person name="Danilenko V.N."/>
        </authorList>
    </citation>
    <scope>NUCLEOTIDE SEQUENCE [LARGE SCALE GENOMIC DNA]</scope>
    <source>
        <strain evidence="2 3">ATCC 19609</strain>
    </source>
</reference>
<sequence>MAQVASSAYAIWTSFHTTPAKVRTCGAAPVARTAREPGRLPVSSRTQQAVTQRDPHRTAAWRTAREAKVPVTAMSARHSRLRTGGCQSASGARPVACWYWERLSGLMNPGAKTRAVAAQPAAARRPRFRIQRRSRRNSRICPMGRDASSGAGAARARPGPCVRRR</sequence>
<evidence type="ECO:0000313" key="3">
    <source>
        <dbReference type="Proteomes" id="UP000028058"/>
    </source>
</evidence>
<gene>
    <name evidence="2" type="ORF">SFRA_021435</name>
</gene>
<dbReference type="Proteomes" id="UP000028058">
    <property type="component" value="Unassembled WGS sequence"/>
</dbReference>
<proteinExistence type="predicted"/>
<dbReference type="AlphaFoldDB" id="A0A3R7EQ09"/>
<name>A0A3R7EQ09_9ACTN</name>
<evidence type="ECO:0000313" key="2">
    <source>
        <dbReference type="EMBL" id="RKM93722.1"/>
    </source>
</evidence>
<comment type="caution">
    <text evidence="2">The sequence shown here is derived from an EMBL/GenBank/DDBJ whole genome shotgun (WGS) entry which is preliminary data.</text>
</comment>
<accession>A0A3R7EQ09</accession>
<feature type="region of interest" description="Disordered" evidence="1">
    <location>
        <begin position="117"/>
        <end position="165"/>
    </location>
</feature>
<keyword evidence="3" id="KW-1185">Reference proteome</keyword>
<feature type="compositionally biased region" description="Basic residues" evidence="1">
    <location>
        <begin position="124"/>
        <end position="138"/>
    </location>
</feature>
<feature type="compositionally biased region" description="Low complexity" evidence="1">
    <location>
        <begin position="144"/>
        <end position="165"/>
    </location>
</feature>
<feature type="region of interest" description="Disordered" evidence="1">
    <location>
        <begin position="31"/>
        <end position="55"/>
    </location>
</feature>
<dbReference type="EMBL" id="JNAD02000010">
    <property type="protein sequence ID" value="RKM93722.1"/>
    <property type="molecule type" value="Genomic_DNA"/>
</dbReference>
<organism evidence="2 3">
    <name type="scientific">Streptomyces xinghaiensis</name>
    <dbReference type="NCBI Taxonomy" id="1038928"/>
    <lineage>
        <taxon>Bacteria</taxon>
        <taxon>Bacillati</taxon>
        <taxon>Actinomycetota</taxon>
        <taxon>Actinomycetes</taxon>
        <taxon>Kitasatosporales</taxon>
        <taxon>Streptomycetaceae</taxon>
        <taxon>Streptomyces</taxon>
    </lineage>
</organism>
<evidence type="ECO:0000256" key="1">
    <source>
        <dbReference type="SAM" id="MobiDB-lite"/>
    </source>
</evidence>
<protein>
    <submittedName>
        <fullName evidence="2">Uncharacterized protein</fullName>
    </submittedName>
</protein>